<dbReference type="GO" id="GO:0035925">
    <property type="term" value="F:mRNA 3'-UTR AU-rich region binding"/>
    <property type="evidence" value="ECO:0007669"/>
    <property type="project" value="TreeGrafter"/>
</dbReference>
<evidence type="ECO:0000256" key="2">
    <source>
        <dbReference type="ARBA" id="ARBA00004604"/>
    </source>
</evidence>
<dbReference type="STRING" id="1344418.A0A1D2VLV4"/>
<comment type="similarity">
    <text evidence="3">Belongs to the RNase PH family.</text>
</comment>
<dbReference type="Gene3D" id="3.30.230.70">
    <property type="entry name" value="GHMP Kinase, N-terminal domain"/>
    <property type="match status" value="1"/>
</dbReference>
<reference evidence="8" key="1">
    <citation type="submission" date="2016-05" db="EMBL/GenBank/DDBJ databases">
        <title>Comparative genomics of biotechnologically important yeasts.</title>
        <authorList>
            <consortium name="DOE Joint Genome Institute"/>
            <person name="Riley R."/>
            <person name="Haridas S."/>
            <person name="Wolfe K.H."/>
            <person name="Lopes M.R."/>
            <person name="Hittinger C.T."/>
            <person name="Goker M."/>
            <person name="Salamov A."/>
            <person name="Wisecaver J."/>
            <person name="Long T.M."/>
            <person name="Aerts A.L."/>
            <person name="Barry K."/>
            <person name="Choi C."/>
            <person name="Clum A."/>
            <person name="Coughlan A.Y."/>
            <person name="Deshpande S."/>
            <person name="Douglass A.P."/>
            <person name="Hanson S.J."/>
            <person name="Klenk H.-P."/>
            <person name="Labutti K."/>
            <person name="Lapidus A."/>
            <person name="Lindquist E."/>
            <person name="Lipzen A."/>
            <person name="Meier-Kolthoff J.P."/>
            <person name="Ohm R.A."/>
            <person name="Otillar R.P."/>
            <person name="Pangilinan J."/>
            <person name="Peng Y."/>
            <person name="Rokas A."/>
            <person name="Rosa C.A."/>
            <person name="Scheuner C."/>
            <person name="Sibirny A.A."/>
            <person name="Slot J.C."/>
            <person name="Stielow J.B."/>
            <person name="Sun H."/>
            <person name="Kurtzman C.P."/>
            <person name="Blackwell M."/>
            <person name="Grigoriev I.V."/>
            <person name="Jeffries T.W."/>
        </authorList>
    </citation>
    <scope>NUCLEOTIDE SEQUENCE [LARGE SCALE GENOMIC DNA]</scope>
    <source>
        <strain evidence="8">DSM 1968</strain>
    </source>
</reference>
<dbReference type="SUPFAM" id="SSF55666">
    <property type="entry name" value="Ribonuclease PH domain 2-like"/>
    <property type="match status" value="1"/>
</dbReference>
<dbReference type="InterPro" id="IPR027408">
    <property type="entry name" value="PNPase/RNase_PH_dom_sf"/>
</dbReference>
<keyword evidence="4" id="KW-0963">Cytoplasm</keyword>
<dbReference type="GO" id="GO:0071035">
    <property type="term" value="P:nuclear polyadenylation-dependent rRNA catabolic process"/>
    <property type="evidence" value="ECO:0007669"/>
    <property type="project" value="TreeGrafter"/>
</dbReference>
<comment type="subcellular location">
    <subcellularLocation>
        <location evidence="1">Cytoplasm</location>
    </subcellularLocation>
    <subcellularLocation>
        <location evidence="2">Nucleus</location>
        <location evidence="2">Nucleolus</location>
    </subcellularLocation>
</comment>
<dbReference type="InterPro" id="IPR036345">
    <property type="entry name" value="ExoRNase_PH_dom2_sf"/>
</dbReference>
<dbReference type="GO" id="GO:0071038">
    <property type="term" value="P:TRAMP-dependent tRNA surveillance pathway"/>
    <property type="evidence" value="ECO:0007669"/>
    <property type="project" value="EnsemblFungi"/>
</dbReference>
<evidence type="ECO:0000313" key="7">
    <source>
        <dbReference type="EMBL" id="ODV62592.1"/>
    </source>
</evidence>
<evidence type="ECO:0000256" key="4">
    <source>
        <dbReference type="ARBA" id="ARBA00022490"/>
    </source>
</evidence>
<dbReference type="InterPro" id="IPR020568">
    <property type="entry name" value="Ribosomal_Su5_D2-typ_SF"/>
</dbReference>
<name>A0A1D2VLV4_9ASCO</name>
<dbReference type="GO" id="GO:0071028">
    <property type="term" value="P:nuclear mRNA surveillance"/>
    <property type="evidence" value="ECO:0007669"/>
    <property type="project" value="TreeGrafter"/>
</dbReference>
<dbReference type="Proteomes" id="UP000095038">
    <property type="component" value="Unassembled WGS sequence"/>
</dbReference>
<dbReference type="GO" id="GO:0034475">
    <property type="term" value="P:U4 snRNA 3'-end processing"/>
    <property type="evidence" value="ECO:0007669"/>
    <property type="project" value="TreeGrafter"/>
</dbReference>
<dbReference type="GO" id="GO:0000467">
    <property type="term" value="P:exonucleolytic trimming to generate mature 3'-end of 5.8S rRNA from tricistronic rRNA transcript (SSU-rRNA, 5.8S rRNA, LSU-rRNA)"/>
    <property type="evidence" value="ECO:0007669"/>
    <property type="project" value="EnsemblFungi"/>
</dbReference>
<dbReference type="GO" id="GO:0034476">
    <property type="term" value="P:U5 snRNA 3'-end processing"/>
    <property type="evidence" value="ECO:0007669"/>
    <property type="project" value="TreeGrafter"/>
</dbReference>
<dbReference type="GO" id="GO:0034473">
    <property type="term" value="P:U1 snRNA 3'-end processing"/>
    <property type="evidence" value="ECO:0007669"/>
    <property type="project" value="TreeGrafter"/>
</dbReference>
<dbReference type="RefSeq" id="XP_020048899.1">
    <property type="nucleotide sequence ID" value="XM_020191930.1"/>
</dbReference>
<accession>A0A1D2VLV4</accession>
<dbReference type="OrthoDB" id="272245at2759"/>
<dbReference type="GO" id="GO:0005730">
    <property type="term" value="C:nucleolus"/>
    <property type="evidence" value="ECO:0007669"/>
    <property type="project" value="UniProtKB-SubCell"/>
</dbReference>
<sequence>MILSPAERSYLRDSLSLETPIRPDSRLVGQFRPIEAVCNFLPNFNGSSRVRLSDGNECITSVKSSVVIISSSSRDDSVNLIDFLFNIPGYRDDSNLVSNLTLTFNKIFNNNFDYSSLKLKNFKNHFFKLSIDILFISNSSDINDNYVPLTLISFSSYLALRSTRLPLLINDLEKDEEDLNIDKIKTQKEVELPMFSDDWSDSTYLFPTSPSSSTANANQRTPPLIFILAVIDDNLFVDPTIEEQYVSDNGLIVPWCSGNIINPIESTKLSRDPNSDSTSSSTVGLNYNHLTKGISLVKEVAAKVASALDNVVNTSDENEFLNSIF</sequence>
<proteinExistence type="inferred from homology"/>
<dbReference type="GO" id="GO:0000177">
    <property type="term" value="C:cytoplasmic exosome (RNase complex)"/>
    <property type="evidence" value="ECO:0007669"/>
    <property type="project" value="EnsemblFungi"/>
</dbReference>
<dbReference type="SUPFAM" id="SSF54211">
    <property type="entry name" value="Ribosomal protein S5 domain 2-like"/>
    <property type="match status" value="1"/>
</dbReference>
<evidence type="ECO:0000313" key="8">
    <source>
        <dbReference type="Proteomes" id="UP000095038"/>
    </source>
</evidence>
<dbReference type="GeneID" id="30965566"/>
<gene>
    <name evidence="7" type="ORF">ASCRUDRAFT_7141</name>
</gene>
<dbReference type="EMBL" id="KV454477">
    <property type="protein sequence ID" value="ODV62592.1"/>
    <property type="molecule type" value="Genomic_DNA"/>
</dbReference>
<dbReference type="FunCoup" id="A0A1D2VLV4">
    <property type="interactions" value="158"/>
</dbReference>
<dbReference type="PANTHER" id="PTHR11097">
    <property type="entry name" value="EXOSOME COMPLEX EXONUCLEASE RIBOSOMAL RNA PROCESSING PROTEIN"/>
    <property type="match status" value="1"/>
</dbReference>
<organism evidence="7 8">
    <name type="scientific">Ascoidea rubescens DSM 1968</name>
    <dbReference type="NCBI Taxonomy" id="1344418"/>
    <lineage>
        <taxon>Eukaryota</taxon>
        <taxon>Fungi</taxon>
        <taxon>Dikarya</taxon>
        <taxon>Ascomycota</taxon>
        <taxon>Saccharomycotina</taxon>
        <taxon>Saccharomycetes</taxon>
        <taxon>Ascoideaceae</taxon>
        <taxon>Ascoidea</taxon>
    </lineage>
</organism>
<dbReference type="GO" id="GO:0000176">
    <property type="term" value="C:nuclear exosome (RNase complex)"/>
    <property type="evidence" value="ECO:0007669"/>
    <property type="project" value="EnsemblFungi"/>
</dbReference>
<dbReference type="InterPro" id="IPR050590">
    <property type="entry name" value="Exosome_comp_Rrp42_subfam"/>
</dbReference>
<evidence type="ECO:0000256" key="3">
    <source>
        <dbReference type="ARBA" id="ARBA00006678"/>
    </source>
</evidence>
<dbReference type="PANTHER" id="PTHR11097:SF8">
    <property type="entry name" value="EXOSOME COMPLEX COMPONENT RRP42"/>
    <property type="match status" value="1"/>
</dbReference>
<evidence type="ECO:0000256" key="5">
    <source>
        <dbReference type="ARBA" id="ARBA00022835"/>
    </source>
</evidence>
<dbReference type="InParanoid" id="A0A1D2VLV4"/>
<evidence type="ECO:0000256" key="6">
    <source>
        <dbReference type="ARBA" id="ARBA00042523"/>
    </source>
</evidence>
<evidence type="ECO:0000256" key="1">
    <source>
        <dbReference type="ARBA" id="ARBA00004496"/>
    </source>
</evidence>
<dbReference type="GO" id="GO:0016075">
    <property type="term" value="P:rRNA catabolic process"/>
    <property type="evidence" value="ECO:0007669"/>
    <property type="project" value="EnsemblFungi"/>
</dbReference>
<protein>
    <recommendedName>
        <fullName evidence="6">Ribosomal RNA-processing protein 42</fullName>
    </recommendedName>
</protein>
<keyword evidence="8" id="KW-1185">Reference proteome</keyword>
<keyword evidence="5" id="KW-0271">Exosome</keyword>
<dbReference type="AlphaFoldDB" id="A0A1D2VLV4"/>